<dbReference type="Pfam" id="PF18738">
    <property type="entry name" value="HEPN_DZIP3"/>
    <property type="match status" value="1"/>
</dbReference>
<dbReference type="InterPro" id="IPR027417">
    <property type="entry name" value="P-loop_NTPase"/>
</dbReference>
<feature type="repeat" description="ANK" evidence="3">
    <location>
        <begin position="1067"/>
        <end position="1099"/>
    </location>
</feature>
<feature type="repeat" description="ANK" evidence="3">
    <location>
        <begin position="1503"/>
        <end position="1535"/>
    </location>
</feature>
<dbReference type="Pfam" id="PF12796">
    <property type="entry name" value="Ank_2"/>
    <property type="match status" value="8"/>
</dbReference>
<proteinExistence type="predicted"/>
<dbReference type="InterPro" id="IPR049050">
    <property type="entry name" value="nSTAND3"/>
</dbReference>
<protein>
    <recommendedName>
        <fullName evidence="9">DZIP3-like HEPN domain-containing protein</fullName>
    </recommendedName>
</protein>
<name>A0A8S3Q340_MYTED</name>
<evidence type="ECO:0000256" key="3">
    <source>
        <dbReference type="PROSITE-ProRule" id="PRU00023"/>
    </source>
</evidence>
<dbReference type="Pfam" id="PF20720">
    <property type="entry name" value="nSTAND3"/>
    <property type="match status" value="1"/>
</dbReference>
<keyword evidence="4" id="KW-0175">Coiled coil</keyword>
<dbReference type="SUPFAM" id="SSF52540">
    <property type="entry name" value="P-loop containing nucleoside triphosphate hydrolases"/>
    <property type="match status" value="1"/>
</dbReference>
<dbReference type="Proteomes" id="UP000683360">
    <property type="component" value="Unassembled WGS sequence"/>
</dbReference>
<evidence type="ECO:0000256" key="4">
    <source>
        <dbReference type="SAM" id="Coils"/>
    </source>
</evidence>
<sequence length="1811" mass="206137">MQDLHLRIMTTLITMEESNYIKIALLLLRISPRAVRIKFDYEFHPDCLNKTLDSNICKLTDLKIKRYINQEQWNLLFPRTGEGSSKHFDSTLMICLIRNLTPIQISDRLPISTNLTVGADLSRIKFYRNKIAHSEDGFISSKDFQYYWNDIKMALLRLGGDYMETECDTLYAKQFDTSQREDHLSFIKTQNKLIKLEEELVKVTERVEMLELKLNDPIPNNLKDLFTKEIELWRTEMMTFYITTGATKVLKQVENNSFVVVTGNSGMGKSAISHYIALTLQINNGYQIIPLTDACDIVKYYNPPHDQIFIIDDIFGRYSVEKSILNSLERLKTKIGCIRTENSTFRILATCRLLISNTPIFKKFSQMFQTVECNLLSKEFEATVAEKRKIAGCYIDQKTITHISDDMVRGIDMFPLLCVIHRNRKQETKVLLFQNPYDEFEKELDEMYHNNKCCILGLALLVIHNNNLRKDYIYDNIKFIEAFDAIVNYLNLPSRPTLQYVLSCLHTLKEIYIREKANTITTLHDKIFDIIALYFGKKIPKVILQHANGNFIRDRIQFASLNKEHDEFTILIPPELECVYFVRIGVEIERKSFVNVFNTQQMKHRLFQEKIIKFLNKNEKYILAIVHNQWPLYLSTLNGYKEIVKFIISKRNMNNAQRRTSTDKKSPMAGHVETIHHQNGHNEWMVDTQIFLRHRHAPLLVACKEGRVDIVELLLTCDYDINIRGHDLDPPLVVACKEGHTEIMSVLLKNKCCANVRDEYGRTALYTACGKGYMDIVHLLLSYNCNINQTDRYKRTPLFIASENDQHDIVKVLLAFKSDVNIPNSTGKSALHVACQGRNMTTINYLLATKRCNINQVDTKKETPLFSACKEGHNDVVELLISNNADLNIRNIFGETVLHIACRKRNYNTVKILLKSNIDINQTDSKKRTPLFIASVVDRRSSGICGNKDIVRILLDHYADVSICNHTNQYILDVARMHGYADIIDIFDKYQFESKNSKNRESEIKIFNASKEGRIEVIHNFLGKEYSLNIRNKYGQTPLHVACIHRRYNIIKLLLNNNCDINAVDNNNKSALSLASEIGDEEIVLQLDNNNADVNISNCTSQSPIHIACEFGYTNIVKTLLRTCSINLSDSNNCTPLYLSSKYGRIDIVQLLISKNADINYTDNDNRTPLLVACEAAHIDIIKLLIDNKVDINLGNNNNETPLHIACKQGDGNIAQLLITHGADVNFFDNEGQTPLHLASNVYIVETLIRNNCNTNITDIGNKTPLFVYCKQGKFYDICLLIDNDADINICDNTGQTPLHAACNSNADAYIIVKMLINKNSALNTTDNKNRTPLMIACENGKDDIVQILIDNKADVNISNNEKESPLFVASSNGQTNIAKIIIENGANIDDVNNKGQTPLFIACERGNYDIVNLLISNNSDVNLCSYTKDAIITTACKQIRLESLNDDSYLHIVKILLDCNCRINQVDNENKTPLFYASGIRNDKLVQLLIDNQADLQIRSDDGEGPLHVACYSGLSENVKILLQTNCDINMTDNRNRTPLHMACVKGHDDIVQILMDINADFNLFDDTGQTVLHVACKKEYPETLQHTIVNSRFFNIVKLLLENKCPVNQLDKHNNTPLLYACSVENEDVVQLLIDNEADINVVNNDGQSPLHVACYSGRLNNAKLLVRSNCEINQADGETKSPLYIACEQSQSWKHNYHDIVQLLVDYNADVNICGSDDASPLHVAVLSGSFITVKIMLRTNVNINHINNKNKTALHVACEKGHYDIIKLLLNNKADVDIKDKANQTALDLACKLGHTNIMKLIESRTD</sequence>
<evidence type="ECO:0000313" key="8">
    <source>
        <dbReference type="Proteomes" id="UP000683360"/>
    </source>
</evidence>
<dbReference type="PANTHER" id="PTHR24198:SF165">
    <property type="entry name" value="ANKYRIN REPEAT-CONTAINING PROTEIN-RELATED"/>
    <property type="match status" value="1"/>
</dbReference>
<dbReference type="PANTHER" id="PTHR24198">
    <property type="entry name" value="ANKYRIN REPEAT AND PROTEIN KINASE DOMAIN-CONTAINING PROTEIN"/>
    <property type="match status" value="1"/>
</dbReference>
<evidence type="ECO:0000256" key="1">
    <source>
        <dbReference type="ARBA" id="ARBA00022737"/>
    </source>
</evidence>
<dbReference type="InterPro" id="IPR041249">
    <property type="entry name" value="HEPN_DZIP3"/>
</dbReference>
<feature type="repeat" description="ANK" evidence="3">
    <location>
        <begin position="1362"/>
        <end position="1394"/>
    </location>
</feature>
<dbReference type="EMBL" id="CAJPWZ010000299">
    <property type="protein sequence ID" value="CAG2189655.1"/>
    <property type="molecule type" value="Genomic_DNA"/>
</dbReference>
<comment type="caution">
    <text evidence="7">The sequence shown here is derived from an EMBL/GenBank/DDBJ whole genome shotgun (WGS) entry which is preliminary data.</text>
</comment>
<keyword evidence="8" id="KW-1185">Reference proteome</keyword>
<feature type="repeat" description="ANK" evidence="3">
    <location>
        <begin position="1720"/>
        <end position="1752"/>
    </location>
</feature>
<feature type="repeat" description="ANK" evidence="3">
    <location>
        <begin position="1470"/>
        <end position="1502"/>
    </location>
</feature>
<dbReference type="InterPro" id="IPR036770">
    <property type="entry name" value="Ankyrin_rpt-contain_sf"/>
</dbReference>
<feature type="repeat" description="ANK" evidence="3">
    <location>
        <begin position="893"/>
        <end position="925"/>
    </location>
</feature>
<feature type="repeat" description="ANK" evidence="3">
    <location>
        <begin position="1648"/>
        <end position="1680"/>
    </location>
</feature>
<dbReference type="SMART" id="SM00248">
    <property type="entry name" value="ANK"/>
    <property type="match status" value="31"/>
</dbReference>
<feature type="coiled-coil region" evidence="4">
    <location>
        <begin position="186"/>
        <end position="213"/>
    </location>
</feature>
<feature type="repeat" description="ANK" evidence="3">
    <location>
        <begin position="1753"/>
        <end position="1785"/>
    </location>
</feature>
<dbReference type="Pfam" id="PF13637">
    <property type="entry name" value="Ank_4"/>
    <property type="match status" value="2"/>
</dbReference>
<feature type="repeat" description="ANK" evidence="3">
    <location>
        <begin position="760"/>
        <end position="792"/>
    </location>
</feature>
<dbReference type="Pfam" id="PF00023">
    <property type="entry name" value="Ank"/>
    <property type="match status" value="5"/>
</dbReference>
<gene>
    <name evidence="7" type="ORF">MEDL_5015</name>
</gene>
<feature type="repeat" description="ANK" evidence="3">
    <location>
        <begin position="1132"/>
        <end position="1164"/>
    </location>
</feature>
<dbReference type="PROSITE" id="PS50297">
    <property type="entry name" value="ANK_REP_REGION"/>
    <property type="match status" value="17"/>
</dbReference>
<feature type="repeat" description="ANK" evidence="3">
    <location>
        <begin position="1615"/>
        <end position="1647"/>
    </location>
</feature>
<evidence type="ECO:0008006" key="9">
    <source>
        <dbReference type="Google" id="ProtNLM"/>
    </source>
</evidence>
<dbReference type="SUPFAM" id="SSF48403">
    <property type="entry name" value="Ankyrin repeat"/>
    <property type="match status" value="4"/>
</dbReference>
<dbReference type="InterPro" id="IPR002110">
    <property type="entry name" value="Ankyrin_rpt"/>
</dbReference>
<keyword evidence="2 3" id="KW-0040">ANK repeat</keyword>
<evidence type="ECO:0000313" key="7">
    <source>
        <dbReference type="EMBL" id="CAG2189655.1"/>
    </source>
</evidence>
<feature type="repeat" description="ANK" evidence="3">
    <location>
        <begin position="1536"/>
        <end position="1568"/>
    </location>
</feature>
<dbReference type="OrthoDB" id="6284720at2759"/>
<feature type="repeat" description="ANK" evidence="3">
    <location>
        <begin position="1395"/>
        <end position="1427"/>
    </location>
</feature>
<feature type="repeat" description="ANK" evidence="3">
    <location>
        <begin position="860"/>
        <end position="892"/>
    </location>
</feature>
<feature type="domain" description="DZIP3-like HEPN" evidence="5">
    <location>
        <begin position="47"/>
        <end position="181"/>
    </location>
</feature>
<feature type="repeat" description="ANK" evidence="3">
    <location>
        <begin position="1329"/>
        <end position="1361"/>
    </location>
</feature>
<evidence type="ECO:0000256" key="2">
    <source>
        <dbReference type="ARBA" id="ARBA00023043"/>
    </source>
</evidence>
<feature type="repeat" description="ANK" evidence="3">
    <location>
        <begin position="1165"/>
        <end position="1197"/>
    </location>
</feature>
<feature type="repeat" description="ANK" evidence="3">
    <location>
        <begin position="1198"/>
        <end position="1230"/>
    </location>
</feature>
<reference evidence="7" key="1">
    <citation type="submission" date="2021-03" db="EMBL/GenBank/DDBJ databases">
        <authorList>
            <person name="Bekaert M."/>
        </authorList>
    </citation>
    <scope>NUCLEOTIDE SEQUENCE</scope>
</reference>
<keyword evidence="1" id="KW-0677">Repeat</keyword>
<dbReference type="PROSITE" id="PS50088">
    <property type="entry name" value="ANK_REPEAT"/>
    <property type="match status" value="21"/>
</dbReference>
<feature type="repeat" description="ANK" evidence="3">
    <location>
        <begin position="694"/>
        <end position="726"/>
    </location>
</feature>
<evidence type="ECO:0000259" key="5">
    <source>
        <dbReference type="Pfam" id="PF18738"/>
    </source>
</evidence>
<feature type="repeat" description="ANK" evidence="3">
    <location>
        <begin position="1294"/>
        <end position="1328"/>
    </location>
</feature>
<feature type="repeat" description="ANK" evidence="3">
    <location>
        <begin position="1034"/>
        <end position="1066"/>
    </location>
</feature>
<dbReference type="Gene3D" id="1.25.40.20">
    <property type="entry name" value="Ankyrin repeat-containing domain"/>
    <property type="match status" value="9"/>
</dbReference>
<feature type="repeat" description="ANK" evidence="3">
    <location>
        <begin position="793"/>
        <end position="825"/>
    </location>
</feature>
<organism evidence="7 8">
    <name type="scientific">Mytilus edulis</name>
    <name type="common">Blue mussel</name>
    <dbReference type="NCBI Taxonomy" id="6550"/>
    <lineage>
        <taxon>Eukaryota</taxon>
        <taxon>Metazoa</taxon>
        <taxon>Spiralia</taxon>
        <taxon>Lophotrochozoa</taxon>
        <taxon>Mollusca</taxon>
        <taxon>Bivalvia</taxon>
        <taxon>Autobranchia</taxon>
        <taxon>Pteriomorphia</taxon>
        <taxon>Mytilida</taxon>
        <taxon>Mytiloidea</taxon>
        <taxon>Mytilidae</taxon>
        <taxon>Mytilinae</taxon>
        <taxon>Mytilus</taxon>
    </lineage>
</organism>
<evidence type="ECO:0000259" key="6">
    <source>
        <dbReference type="Pfam" id="PF20720"/>
    </source>
</evidence>
<feature type="domain" description="Novel STAND NTPase 3" evidence="6">
    <location>
        <begin position="240"/>
        <end position="390"/>
    </location>
</feature>
<accession>A0A8S3Q340</accession>